<name>Q7MJK4_VIBVY</name>
<dbReference type="PATRIC" id="fig|196600.6.peg.2176"/>
<accession>Q7MJK4</accession>
<dbReference type="EMBL" id="BA000037">
    <property type="protein sequence ID" value="BAC94921.1"/>
    <property type="molecule type" value="Genomic_DNA"/>
</dbReference>
<dbReference type="RefSeq" id="WP_011150670.1">
    <property type="nucleotide sequence ID" value="NC_005139.1"/>
</dbReference>
<dbReference type="Proteomes" id="UP000002675">
    <property type="component" value="Chromosome I"/>
</dbReference>
<evidence type="ECO:0000313" key="2">
    <source>
        <dbReference type="Proteomes" id="UP000002675"/>
    </source>
</evidence>
<organism evidence="1 2">
    <name type="scientific">Vibrio vulnificus (strain YJ016)</name>
    <dbReference type="NCBI Taxonomy" id="196600"/>
    <lineage>
        <taxon>Bacteria</taxon>
        <taxon>Pseudomonadati</taxon>
        <taxon>Pseudomonadota</taxon>
        <taxon>Gammaproteobacteria</taxon>
        <taxon>Vibrionales</taxon>
        <taxon>Vibrionaceae</taxon>
        <taxon>Vibrio</taxon>
    </lineage>
</organism>
<evidence type="ECO:0000313" key="1">
    <source>
        <dbReference type="EMBL" id="BAC94921.1"/>
    </source>
</evidence>
<dbReference type="KEGG" id="vvy:VV2157"/>
<dbReference type="HOGENOM" id="CLU_1712505_0_0_6"/>
<sequence length="153" mass="16912">MSNLNHELTPLHTGYLVKVPGAEESNFDTADYIPSIQLTDELQSSLDTAVNTMNGMVSLFHAWKTGKATCQWTVMHEMTFRAKVLSSQGKSIAAMCTKDRSGMIYNPLPKTLGICLDDGLSHSENEELKERLSGVSPSYLLQLLRCDREGSKS</sequence>
<dbReference type="AlphaFoldDB" id="Q7MJK4"/>
<reference evidence="1 2" key="1">
    <citation type="journal article" date="2003" name="Genome Res.">
        <title>Comparative genome analysis of Vibrio vulnificus, a marine pathogen.</title>
        <authorList>
            <person name="Chen C.Y."/>
            <person name="Wu K.M."/>
            <person name="Chang Y.C."/>
            <person name="Chang C.H."/>
            <person name="Tsai H.C."/>
            <person name="Liao T.L."/>
            <person name="Liu Y.M."/>
            <person name="Chen H.J."/>
            <person name="Shen A.B."/>
            <person name="Li J.C."/>
            <person name="Su T.L."/>
            <person name="Shao C.P."/>
            <person name="Lee C.T."/>
            <person name="Hor L.I."/>
            <person name="Tsai S.F."/>
        </authorList>
    </citation>
    <scope>NUCLEOTIDE SEQUENCE [LARGE SCALE GENOMIC DNA]</scope>
    <source>
        <strain evidence="1 2">YJ016</strain>
    </source>
</reference>
<protein>
    <submittedName>
        <fullName evidence="1">Uncharacterized protein</fullName>
    </submittedName>
</protein>
<gene>
    <name evidence="1" type="ordered locus">VV2157</name>
</gene>
<proteinExistence type="predicted"/>